<dbReference type="InterPro" id="IPR003593">
    <property type="entry name" value="AAA+_ATPase"/>
</dbReference>
<keyword evidence="1" id="KW-0547">Nucleotide-binding</keyword>
<evidence type="ECO:0000259" key="3">
    <source>
        <dbReference type="PROSITE" id="PS50893"/>
    </source>
</evidence>
<dbReference type="Pfam" id="PF00005">
    <property type="entry name" value="ABC_tran"/>
    <property type="match status" value="1"/>
</dbReference>
<dbReference type="InterPro" id="IPR003439">
    <property type="entry name" value="ABC_transporter-like_ATP-bd"/>
</dbReference>
<dbReference type="InterPro" id="IPR027417">
    <property type="entry name" value="P-loop_NTPase"/>
</dbReference>
<dbReference type="SUPFAM" id="SSF52540">
    <property type="entry name" value="P-loop containing nucleoside triphosphate hydrolases"/>
    <property type="match status" value="1"/>
</dbReference>
<accession>A0AAE3KIL6</accession>
<evidence type="ECO:0000256" key="1">
    <source>
        <dbReference type="ARBA" id="ARBA00022741"/>
    </source>
</evidence>
<sequence>MSATGETALRGQGLYRSFQHPAGPVSVLRGAEVRIAAGEFVTLTAPSGAGKSALLAVLCGFDQPDAGTVEIAGRPVTRPPAWRDCAVLPQSLGLAQELTLAENIALPLRLAPRDRSLPDQDTPDAAVAALLAELDLDGLADRYPHEVSYGQQQRAALARAVIARPRVLLADEPTAHLDQRSAPLVLALLRRRADQGGAVLVASHHEEVHQAADRTLVLDQGRVHDAPTA</sequence>
<dbReference type="PROSITE" id="PS50893">
    <property type="entry name" value="ABC_TRANSPORTER_2"/>
    <property type="match status" value="1"/>
</dbReference>
<dbReference type="GO" id="GO:0005524">
    <property type="term" value="F:ATP binding"/>
    <property type="evidence" value="ECO:0007669"/>
    <property type="project" value="UniProtKB-KW"/>
</dbReference>
<evidence type="ECO:0000313" key="4">
    <source>
        <dbReference type="EMBL" id="MCP2167524.1"/>
    </source>
</evidence>
<dbReference type="Gene3D" id="3.40.50.300">
    <property type="entry name" value="P-loop containing nucleotide triphosphate hydrolases"/>
    <property type="match status" value="1"/>
</dbReference>
<dbReference type="GO" id="GO:0022857">
    <property type="term" value="F:transmembrane transporter activity"/>
    <property type="evidence" value="ECO:0007669"/>
    <property type="project" value="TreeGrafter"/>
</dbReference>
<dbReference type="AlphaFoldDB" id="A0AAE3KIL6"/>
<dbReference type="GO" id="GO:0005886">
    <property type="term" value="C:plasma membrane"/>
    <property type="evidence" value="ECO:0007669"/>
    <property type="project" value="TreeGrafter"/>
</dbReference>
<dbReference type="SMART" id="SM00382">
    <property type="entry name" value="AAA"/>
    <property type="match status" value="1"/>
</dbReference>
<organism evidence="4 5">
    <name type="scientific">Goodfellowiella coeruleoviolacea</name>
    <dbReference type="NCBI Taxonomy" id="334858"/>
    <lineage>
        <taxon>Bacteria</taxon>
        <taxon>Bacillati</taxon>
        <taxon>Actinomycetota</taxon>
        <taxon>Actinomycetes</taxon>
        <taxon>Pseudonocardiales</taxon>
        <taxon>Pseudonocardiaceae</taxon>
        <taxon>Goodfellowiella</taxon>
    </lineage>
</organism>
<gene>
    <name evidence="4" type="ORF">LX83_004397</name>
</gene>
<dbReference type="PANTHER" id="PTHR24220">
    <property type="entry name" value="IMPORT ATP-BINDING PROTEIN"/>
    <property type="match status" value="1"/>
</dbReference>
<protein>
    <submittedName>
        <fullName evidence="4">ABC transport system ATP-binding protein</fullName>
    </submittedName>
</protein>
<dbReference type="PROSITE" id="PS00211">
    <property type="entry name" value="ABC_TRANSPORTER_1"/>
    <property type="match status" value="1"/>
</dbReference>
<evidence type="ECO:0000256" key="2">
    <source>
        <dbReference type="ARBA" id="ARBA00022840"/>
    </source>
</evidence>
<dbReference type="InterPro" id="IPR017871">
    <property type="entry name" value="ABC_transporter-like_CS"/>
</dbReference>
<comment type="caution">
    <text evidence="4">The sequence shown here is derived from an EMBL/GenBank/DDBJ whole genome shotgun (WGS) entry which is preliminary data.</text>
</comment>
<reference evidence="4" key="1">
    <citation type="submission" date="2022-06" db="EMBL/GenBank/DDBJ databases">
        <title>Genomic Encyclopedia of Archaeal and Bacterial Type Strains, Phase II (KMG-II): from individual species to whole genera.</title>
        <authorList>
            <person name="Goeker M."/>
        </authorList>
    </citation>
    <scope>NUCLEOTIDE SEQUENCE</scope>
    <source>
        <strain evidence="4">DSM 43935</strain>
    </source>
</reference>
<keyword evidence="2 4" id="KW-0067">ATP-binding</keyword>
<dbReference type="GO" id="GO:0016887">
    <property type="term" value="F:ATP hydrolysis activity"/>
    <property type="evidence" value="ECO:0007669"/>
    <property type="project" value="InterPro"/>
</dbReference>
<dbReference type="EMBL" id="JAMTCK010000010">
    <property type="protein sequence ID" value="MCP2167524.1"/>
    <property type="molecule type" value="Genomic_DNA"/>
</dbReference>
<dbReference type="RefSeq" id="WP_253774496.1">
    <property type="nucleotide sequence ID" value="NZ_JAMTCK010000010.1"/>
</dbReference>
<proteinExistence type="predicted"/>
<dbReference type="Proteomes" id="UP001206128">
    <property type="component" value="Unassembled WGS sequence"/>
</dbReference>
<feature type="domain" description="ABC transporter" evidence="3">
    <location>
        <begin position="9"/>
        <end position="229"/>
    </location>
</feature>
<keyword evidence="5" id="KW-1185">Reference proteome</keyword>
<name>A0AAE3KIL6_9PSEU</name>
<dbReference type="InterPro" id="IPR015854">
    <property type="entry name" value="ABC_transpr_LolD-like"/>
</dbReference>
<evidence type="ECO:0000313" key="5">
    <source>
        <dbReference type="Proteomes" id="UP001206128"/>
    </source>
</evidence>